<evidence type="ECO:0000313" key="2">
    <source>
        <dbReference type="Proteomes" id="UP000050525"/>
    </source>
</evidence>
<keyword evidence="2" id="KW-1185">Reference proteome</keyword>
<sequence>MERRLQLLCLERSNTIPVCKLPIKRWRLENPSGTVYRICEILPFSIKVVADEFKEDIRSDMRDYSSTSGWHS</sequence>
<dbReference type="EMBL" id="AKHW03006231">
    <property type="protein sequence ID" value="KYO22681.1"/>
    <property type="molecule type" value="Genomic_DNA"/>
</dbReference>
<accession>A0A151MDU0</accession>
<comment type="caution">
    <text evidence="1">The sequence shown here is derived from an EMBL/GenBank/DDBJ whole genome shotgun (WGS) entry which is preliminary data.</text>
</comment>
<reference evidence="1 2" key="1">
    <citation type="journal article" date="2012" name="Genome Biol.">
        <title>Sequencing three crocodilian genomes to illuminate the evolution of archosaurs and amniotes.</title>
        <authorList>
            <person name="St John J.A."/>
            <person name="Braun E.L."/>
            <person name="Isberg S.R."/>
            <person name="Miles L.G."/>
            <person name="Chong A.Y."/>
            <person name="Gongora J."/>
            <person name="Dalzell P."/>
            <person name="Moran C."/>
            <person name="Bed'hom B."/>
            <person name="Abzhanov A."/>
            <person name="Burgess S.C."/>
            <person name="Cooksey A.M."/>
            <person name="Castoe T.A."/>
            <person name="Crawford N.G."/>
            <person name="Densmore L.D."/>
            <person name="Drew J.C."/>
            <person name="Edwards S.V."/>
            <person name="Faircloth B.C."/>
            <person name="Fujita M.K."/>
            <person name="Greenwold M.J."/>
            <person name="Hoffmann F.G."/>
            <person name="Howard J.M."/>
            <person name="Iguchi T."/>
            <person name="Janes D.E."/>
            <person name="Khan S.Y."/>
            <person name="Kohno S."/>
            <person name="de Koning A.J."/>
            <person name="Lance S.L."/>
            <person name="McCarthy F.M."/>
            <person name="McCormack J.E."/>
            <person name="Merchant M.E."/>
            <person name="Peterson D.G."/>
            <person name="Pollock D.D."/>
            <person name="Pourmand N."/>
            <person name="Raney B.J."/>
            <person name="Roessler K.A."/>
            <person name="Sanford J.R."/>
            <person name="Sawyer R.H."/>
            <person name="Schmidt C.J."/>
            <person name="Triplett E.W."/>
            <person name="Tuberville T.D."/>
            <person name="Venegas-Anaya M."/>
            <person name="Howard J.T."/>
            <person name="Jarvis E.D."/>
            <person name="Guillette L.J.Jr."/>
            <person name="Glenn T.C."/>
            <person name="Green R.E."/>
            <person name="Ray D.A."/>
        </authorList>
    </citation>
    <scope>NUCLEOTIDE SEQUENCE [LARGE SCALE GENOMIC DNA]</scope>
    <source>
        <strain evidence="1">KSC_2009_1</strain>
    </source>
</reference>
<evidence type="ECO:0000313" key="1">
    <source>
        <dbReference type="EMBL" id="KYO22681.1"/>
    </source>
</evidence>
<dbReference type="Proteomes" id="UP000050525">
    <property type="component" value="Unassembled WGS sequence"/>
</dbReference>
<organism evidence="1 2">
    <name type="scientific">Alligator mississippiensis</name>
    <name type="common">American alligator</name>
    <dbReference type="NCBI Taxonomy" id="8496"/>
    <lineage>
        <taxon>Eukaryota</taxon>
        <taxon>Metazoa</taxon>
        <taxon>Chordata</taxon>
        <taxon>Craniata</taxon>
        <taxon>Vertebrata</taxon>
        <taxon>Euteleostomi</taxon>
        <taxon>Archelosauria</taxon>
        <taxon>Archosauria</taxon>
        <taxon>Crocodylia</taxon>
        <taxon>Alligatoridae</taxon>
        <taxon>Alligatorinae</taxon>
        <taxon>Alligator</taxon>
    </lineage>
</organism>
<proteinExistence type="predicted"/>
<name>A0A151MDU0_ALLMI</name>
<dbReference type="AlphaFoldDB" id="A0A151MDU0"/>
<gene>
    <name evidence="1" type="ORF">Y1Q_0003191</name>
</gene>
<protein>
    <submittedName>
        <fullName evidence="1">Uncharacterized protein</fullName>
    </submittedName>
</protein>